<evidence type="ECO:0000313" key="2">
    <source>
        <dbReference type="Proteomes" id="UP000502179"/>
    </source>
</evidence>
<dbReference type="EMBL" id="CP048877">
    <property type="protein sequence ID" value="QIJ72242.1"/>
    <property type="molecule type" value="Genomic_DNA"/>
</dbReference>
<dbReference type="SUPFAM" id="SSF109604">
    <property type="entry name" value="HD-domain/PDEase-like"/>
    <property type="match status" value="1"/>
</dbReference>
<dbReference type="SMART" id="SM00471">
    <property type="entry name" value="HDc"/>
    <property type="match status" value="1"/>
</dbReference>
<dbReference type="KEGG" id="tav:G4V39_08150"/>
<proteinExistence type="predicted"/>
<dbReference type="CDD" id="cd00077">
    <property type="entry name" value="HDc"/>
    <property type="match status" value="1"/>
</dbReference>
<dbReference type="Gene3D" id="1.10.3210.10">
    <property type="entry name" value="Hypothetical protein af1432"/>
    <property type="match status" value="1"/>
</dbReference>
<organism evidence="1 2">
    <name type="scientific">Thermosulfuriphilus ammonigenes</name>
    <dbReference type="NCBI Taxonomy" id="1936021"/>
    <lineage>
        <taxon>Bacteria</taxon>
        <taxon>Pseudomonadati</taxon>
        <taxon>Thermodesulfobacteriota</taxon>
        <taxon>Thermodesulfobacteria</taxon>
        <taxon>Thermodesulfobacteriales</taxon>
        <taxon>Thermodesulfobacteriaceae</taxon>
        <taxon>Thermosulfuriphilus</taxon>
    </lineage>
</organism>
<dbReference type="PANTHER" id="PTHR33525">
    <property type="match status" value="1"/>
</dbReference>
<dbReference type="Proteomes" id="UP000502179">
    <property type="component" value="Chromosome"/>
</dbReference>
<gene>
    <name evidence="1" type="ORF">G4V39_08150</name>
</gene>
<protein>
    <submittedName>
        <fullName evidence="1">HDOD domain-containing protein</fullName>
    </submittedName>
</protein>
<dbReference type="PANTHER" id="PTHR33525:SF3">
    <property type="entry name" value="RIBONUCLEASE Y"/>
    <property type="match status" value="1"/>
</dbReference>
<evidence type="ECO:0000313" key="1">
    <source>
        <dbReference type="EMBL" id="QIJ72242.1"/>
    </source>
</evidence>
<sequence>MSYALIFLGILIFVLLFSWAKDRESKEELKEVEVDPPADPLPLWDQTLVKETVENRLRQSVKIFCLRKHRPRIVNDLSPEERERLLKGFRARALPSGASLRLSKLLKDHLADSREVSRLAATDPVLSAKLLEVANSAYCRPSGAARVTSVHRAILILGFNQVRTILFQTIFREAVMNSGELDPEEIKKLWGHSAGVSVVAGQLAMKAGLPEGQAITAGLLHDIGKFFLPPAKEDHGLSMALSPEELEIPPVVLEDKIHGNNHMIVGGLLCSFWHLPKEIVMTVAYHHLPSFSDLRGLPEGVAELVALVSIADYICHLLGFFEEEPILYELSPWVCETVGLSYPIKNLVGPEMIKELEKTQLLVSAI</sequence>
<dbReference type="Pfam" id="PF08668">
    <property type="entry name" value="HDOD"/>
    <property type="match status" value="1"/>
</dbReference>
<accession>A0A6G7PX58</accession>
<dbReference type="InterPro" id="IPR006675">
    <property type="entry name" value="HDIG_dom"/>
</dbReference>
<name>A0A6G7PX58_9BACT</name>
<dbReference type="PROSITE" id="PS51833">
    <property type="entry name" value="HDOD"/>
    <property type="match status" value="1"/>
</dbReference>
<dbReference type="InterPro" id="IPR052340">
    <property type="entry name" value="RNase_Y/CdgJ"/>
</dbReference>
<dbReference type="NCBIfam" id="TIGR00277">
    <property type="entry name" value="HDIG"/>
    <property type="match status" value="1"/>
</dbReference>
<dbReference type="InterPro" id="IPR003607">
    <property type="entry name" value="HD/PDEase_dom"/>
</dbReference>
<dbReference type="InterPro" id="IPR013976">
    <property type="entry name" value="HDOD"/>
</dbReference>
<dbReference type="RefSeq" id="WP_166032460.1">
    <property type="nucleotide sequence ID" value="NZ_CP048877.1"/>
</dbReference>
<reference evidence="1 2" key="1">
    <citation type="submission" date="2020-02" db="EMBL/GenBank/DDBJ databases">
        <title>Genome analysis of Thermosulfuriphilus ammonigenes ST65T, an anaerobic thermophilic chemolithoautotrophic bacterium isolated from a deep-sea hydrothermal vent.</title>
        <authorList>
            <person name="Slobodkina G."/>
            <person name="Allioux M."/>
            <person name="Merkel A."/>
            <person name="Alain K."/>
            <person name="Jebbar M."/>
            <person name="Slobodkin A."/>
        </authorList>
    </citation>
    <scope>NUCLEOTIDE SEQUENCE [LARGE SCALE GENOMIC DNA]</scope>
    <source>
        <strain evidence="1 2">ST65</strain>
    </source>
</reference>
<dbReference type="AlphaFoldDB" id="A0A6G7PX58"/>
<keyword evidence="2" id="KW-1185">Reference proteome</keyword>